<keyword evidence="1" id="KW-0472">Membrane</keyword>
<feature type="transmembrane region" description="Helical" evidence="1">
    <location>
        <begin position="122"/>
        <end position="141"/>
    </location>
</feature>
<keyword evidence="3" id="KW-1185">Reference proteome</keyword>
<keyword evidence="1" id="KW-1133">Transmembrane helix</keyword>
<dbReference type="AlphaFoldDB" id="A0AAE0FH73"/>
<proteinExistence type="predicted"/>
<comment type="caution">
    <text evidence="2">The sequence shown here is derived from an EMBL/GenBank/DDBJ whole genome shotgun (WGS) entry which is preliminary data.</text>
</comment>
<protein>
    <submittedName>
        <fullName evidence="2">Uncharacterized protein</fullName>
    </submittedName>
</protein>
<dbReference type="GO" id="GO:0006629">
    <property type="term" value="P:lipid metabolic process"/>
    <property type="evidence" value="ECO:0007669"/>
    <property type="project" value="InterPro"/>
</dbReference>
<evidence type="ECO:0000256" key="1">
    <source>
        <dbReference type="SAM" id="Phobius"/>
    </source>
</evidence>
<accession>A0AAE0FH73</accession>
<reference evidence="2 3" key="1">
    <citation type="journal article" date="2015" name="Genome Biol. Evol.">
        <title>Comparative Genomics of a Bacterivorous Green Alga Reveals Evolutionary Causalities and Consequences of Phago-Mixotrophic Mode of Nutrition.</title>
        <authorList>
            <person name="Burns J.A."/>
            <person name="Paasch A."/>
            <person name="Narechania A."/>
            <person name="Kim E."/>
        </authorList>
    </citation>
    <scope>NUCLEOTIDE SEQUENCE [LARGE SCALE GENOMIC DNA]</scope>
    <source>
        <strain evidence="2 3">PLY_AMNH</strain>
    </source>
</reference>
<sequence>MSIAAAISGLCLAAACWTRCIQSSFPAGWTRVLLTAPVVALFQYLPVHFQAEDVLLVVLLSACLSWWATFKVIAMGLGRGPLRTSMTMPQYAVALLLPVTVDTGKRRCGSSLPSDGMQSSSLLLSFIAKGGLLSAIVYVLTSFSLSDMTRHLLYGVPPLGSAPSRPSAM</sequence>
<dbReference type="PANTHER" id="PTHR31595">
    <property type="entry name" value="LONG-CHAIN-ALCOHOL O-FATTY-ACYLTRANSFERASE 3-RELATED"/>
    <property type="match status" value="1"/>
</dbReference>
<dbReference type="PANTHER" id="PTHR31595:SF57">
    <property type="entry name" value="OS04G0481900 PROTEIN"/>
    <property type="match status" value="1"/>
</dbReference>
<keyword evidence="1" id="KW-0812">Transmembrane</keyword>
<dbReference type="GO" id="GO:0008374">
    <property type="term" value="F:O-acyltransferase activity"/>
    <property type="evidence" value="ECO:0007669"/>
    <property type="project" value="InterPro"/>
</dbReference>
<evidence type="ECO:0000313" key="3">
    <source>
        <dbReference type="Proteomes" id="UP001190700"/>
    </source>
</evidence>
<feature type="transmembrane region" description="Helical" evidence="1">
    <location>
        <begin position="54"/>
        <end position="78"/>
    </location>
</feature>
<dbReference type="EMBL" id="LGRX02018777">
    <property type="protein sequence ID" value="KAK3259393.1"/>
    <property type="molecule type" value="Genomic_DNA"/>
</dbReference>
<dbReference type="InterPro" id="IPR044851">
    <property type="entry name" value="Wax_synthase"/>
</dbReference>
<dbReference type="Proteomes" id="UP001190700">
    <property type="component" value="Unassembled WGS sequence"/>
</dbReference>
<evidence type="ECO:0000313" key="2">
    <source>
        <dbReference type="EMBL" id="KAK3259393.1"/>
    </source>
</evidence>
<name>A0AAE0FH73_9CHLO</name>
<gene>
    <name evidence="2" type="ORF">CYMTET_31607</name>
</gene>
<feature type="transmembrane region" description="Helical" evidence="1">
    <location>
        <begin position="28"/>
        <end position="47"/>
    </location>
</feature>
<organism evidence="2 3">
    <name type="scientific">Cymbomonas tetramitiformis</name>
    <dbReference type="NCBI Taxonomy" id="36881"/>
    <lineage>
        <taxon>Eukaryota</taxon>
        <taxon>Viridiplantae</taxon>
        <taxon>Chlorophyta</taxon>
        <taxon>Pyramimonadophyceae</taxon>
        <taxon>Pyramimonadales</taxon>
        <taxon>Pyramimonadaceae</taxon>
        <taxon>Cymbomonas</taxon>
    </lineage>
</organism>